<evidence type="ECO:0000256" key="2">
    <source>
        <dbReference type="ARBA" id="ARBA00022448"/>
    </source>
</evidence>
<dbReference type="RefSeq" id="WP_307353094.1">
    <property type="nucleotide sequence ID" value="NZ_JAUSVS010000016.1"/>
</dbReference>
<dbReference type="CDD" id="cd01347">
    <property type="entry name" value="ligand_gated_channel"/>
    <property type="match status" value="1"/>
</dbReference>
<proteinExistence type="inferred from homology"/>
<keyword evidence="5 11" id="KW-0812">Transmembrane</keyword>
<evidence type="ECO:0000256" key="1">
    <source>
        <dbReference type="ARBA" id="ARBA00004571"/>
    </source>
</evidence>
<gene>
    <name evidence="17" type="ORF">QO010_004684</name>
</gene>
<evidence type="ECO:0000259" key="16">
    <source>
        <dbReference type="Pfam" id="PF07715"/>
    </source>
</evidence>
<keyword evidence="17" id="KW-0675">Receptor</keyword>
<dbReference type="PROSITE" id="PS51318">
    <property type="entry name" value="TAT"/>
    <property type="match status" value="1"/>
</dbReference>
<name>A0ABU0IY02_9CAUL</name>
<comment type="similarity">
    <text evidence="11 12">Belongs to the TonB-dependent receptor family.</text>
</comment>
<keyword evidence="18" id="KW-1185">Reference proteome</keyword>
<keyword evidence="2 11" id="KW-0813">Transport</keyword>
<feature type="chain" id="PRO_5045606234" evidence="14">
    <location>
        <begin position="35"/>
        <end position="815"/>
    </location>
</feature>
<dbReference type="InterPro" id="IPR006311">
    <property type="entry name" value="TAT_signal"/>
</dbReference>
<keyword evidence="9 11" id="KW-0472">Membrane</keyword>
<dbReference type="Pfam" id="PF00593">
    <property type="entry name" value="TonB_dep_Rec_b-barrel"/>
    <property type="match status" value="1"/>
</dbReference>
<evidence type="ECO:0000256" key="11">
    <source>
        <dbReference type="PROSITE-ProRule" id="PRU01360"/>
    </source>
</evidence>
<feature type="domain" description="TonB-dependent receptor plug" evidence="16">
    <location>
        <begin position="58"/>
        <end position="166"/>
    </location>
</feature>
<organism evidence="17 18">
    <name type="scientific">Caulobacter ginsengisoli</name>
    <dbReference type="NCBI Taxonomy" id="400775"/>
    <lineage>
        <taxon>Bacteria</taxon>
        <taxon>Pseudomonadati</taxon>
        <taxon>Pseudomonadota</taxon>
        <taxon>Alphaproteobacteria</taxon>
        <taxon>Caulobacterales</taxon>
        <taxon>Caulobacteraceae</taxon>
        <taxon>Caulobacter</taxon>
    </lineage>
</organism>
<dbReference type="PANTHER" id="PTHR32552">
    <property type="entry name" value="FERRICHROME IRON RECEPTOR-RELATED"/>
    <property type="match status" value="1"/>
</dbReference>
<keyword evidence="6" id="KW-0408">Iron</keyword>
<dbReference type="InterPro" id="IPR000531">
    <property type="entry name" value="Beta-barrel_TonB"/>
</dbReference>
<reference evidence="17 18" key="1">
    <citation type="submission" date="2023-07" db="EMBL/GenBank/DDBJ databases">
        <title>Genomic Encyclopedia of Type Strains, Phase IV (KMG-IV): sequencing the most valuable type-strain genomes for metagenomic binning, comparative biology and taxonomic classification.</title>
        <authorList>
            <person name="Goeker M."/>
        </authorList>
    </citation>
    <scope>NUCLEOTIDE SEQUENCE [LARGE SCALE GENOMIC DNA]</scope>
    <source>
        <strain evidence="17 18">DSM 18695</strain>
    </source>
</reference>
<accession>A0ABU0IY02</accession>
<protein>
    <submittedName>
        <fullName evidence="17">Outer membrane receptor protein involved in Fe transport</fullName>
    </submittedName>
</protein>
<feature type="compositionally biased region" description="Low complexity" evidence="13">
    <location>
        <begin position="777"/>
        <end position="790"/>
    </location>
</feature>
<keyword evidence="8 12" id="KW-0798">TonB box</keyword>
<evidence type="ECO:0000256" key="12">
    <source>
        <dbReference type="RuleBase" id="RU003357"/>
    </source>
</evidence>
<dbReference type="InterPro" id="IPR039426">
    <property type="entry name" value="TonB-dep_rcpt-like"/>
</dbReference>
<keyword evidence="7" id="KW-0406">Ion transport</keyword>
<comment type="caution">
    <text evidence="17">The sequence shown here is derived from an EMBL/GenBank/DDBJ whole genome shotgun (WGS) entry which is preliminary data.</text>
</comment>
<dbReference type="Proteomes" id="UP001228905">
    <property type="component" value="Unassembled WGS sequence"/>
</dbReference>
<keyword evidence="3 11" id="KW-1134">Transmembrane beta strand</keyword>
<evidence type="ECO:0000256" key="8">
    <source>
        <dbReference type="ARBA" id="ARBA00023077"/>
    </source>
</evidence>
<evidence type="ECO:0000256" key="13">
    <source>
        <dbReference type="SAM" id="MobiDB-lite"/>
    </source>
</evidence>
<evidence type="ECO:0000256" key="5">
    <source>
        <dbReference type="ARBA" id="ARBA00022692"/>
    </source>
</evidence>
<evidence type="ECO:0000256" key="10">
    <source>
        <dbReference type="ARBA" id="ARBA00023237"/>
    </source>
</evidence>
<evidence type="ECO:0000256" key="6">
    <source>
        <dbReference type="ARBA" id="ARBA00023004"/>
    </source>
</evidence>
<feature type="region of interest" description="Disordered" evidence="13">
    <location>
        <begin position="777"/>
        <end position="799"/>
    </location>
</feature>
<dbReference type="EMBL" id="JAUSVS010000016">
    <property type="protein sequence ID" value="MDQ0466887.1"/>
    <property type="molecule type" value="Genomic_DNA"/>
</dbReference>
<dbReference type="Gene3D" id="2.40.170.20">
    <property type="entry name" value="TonB-dependent receptor, beta-barrel domain"/>
    <property type="match status" value="1"/>
</dbReference>
<keyword evidence="14" id="KW-0732">Signal</keyword>
<dbReference type="PANTHER" id="PTHR32552:SF81">
    <property type="entry name" value="TONB-DEPENDENT OUTER MEMBRANE RECEPTOR"/>
    <property type="match status" value="1"/>
</dbReference>
<evidence type="ECO:0000259" key="15">
    <source>
        <dbReference type="Pfam" id="PF00593"/>
    </source>
</evidence>
<evidence type="ECO:0000256" key="9">
    <source>
        <dbReference type="ARBA" id="ARBA00023136"/>
    </source>
</evidence>
<evidence type="ECO:0000256" key="3">
    <source>
        <dbReference type="ARBA" id="ARBA00022452"/>
    </source>
</evidence>
<dbReference type="PROSITE" id="PS52016">
    <property type="entry name" value="TONB_DEPENDENT_REC_3"/>
    <property type="match status" value="1"/>
</dbReference>
<dbReference type="SUPFAM" id="SSF56935">
    <property type="entry name" value="Porins"/>
    <property type="match status" value="1"/>
</dbReference>
<keyword evidence="4" id="KW-0410">Iron transport</keyword>
<evidence type="ECO:0000313" key="18">
    <source>
        <dbReference type="Proteomes" id="UP001228905"/>
    </source>
</evidence>
<evidence type="ECO:0000313" key="17">
    <source>
        <dbReference type="EMBL" id="MDQ0466887.1"/>
    </source>
</evidence>
<feature type="domain" description="TonB-dependent receptor-like beta-barrel" evidence="15">
    <location>
        <begin position="335"/>
        <end position="768"/>
    </location>
</feature>
<feature type="signal peptide" evidence="14">
    <location>
        <begin position="1"/>
        <end position="34"/>
    </location>
</feature>
<dbReference type="InterPro" id="IPR012910">
    <property type="entry name" value="Plug_dom"/>
</dbReference>
<keyword evidence="10 11" id="KW-0998">Cell outer membrane</keyword>
<evidence type="ECO:0000256" key="14">
    <source>
        <dbReference type="SAM" id="SignalP"/>
    </source>
</evidence>
<comment type="subcellular location">
    <subcellularLocation>
        <location evidence="1 11">Cell outer membrane</location>
        <topology evidence="1 11">Multi-pass membrane protein</topology>
    </subcellularLocation>
</comment>
<evidence type="ECO:0000256" key="4">
    <source>
        <dbReference type="ARBA" id="ARBA00022496"/>
    </source>
</evidence>
<dbReference type="InterPro" id="IPR036942">
    <property type="entry name" value="Beta-barrel_TonB_sf"/>
</dbReference>
<dbReference type="Pfam" id="PF07715">
    <property type="entry name" value="Plug"/>
    <property type="match status" value="1"/>
</dbReference>
<evidence type="ECO:0000256" key="7">
    <source>
        <dbReference type="ARBA" id="ARBA00023065"/>
    </source>
</evidence>
<sequence>MNSKTTRRSALSRALLISVSGLAALAGGVGMARAAETDAEPTMLSDVIVTARKREENIQNIPVAVSALSGKQLERQSLKSIEDISASMPQLTVSRGSSGSGATISVRGIGSSSTSIGIEQSVAVIVDGVYYGQGRIINEGFFDMKQVEVLKGPQALFFGKNATAGVLSFTSAGPTGEFEAMGRLGYEFDSKTPSIEAVVSGPVTDTFGLRLAVRGSQMQGGYVQNQASAMPLSTLNVNTFASTLHVSPAPEKDIPGEQDFVARLTGQWNPNDAFSLTLKAAVDTYRVTDATWNDELISCPLGSAQVHPGEICNKDWKIQQNDVPKDIAATNPLLGRHGGQLYQDYDSYSFTANADYRAGPVTFSSVTGLHHFVNYFLGDYDFTGSANGGTWGTEKSEYRAFSEEIRFQTDLDGPFDFMGGVYYQNTQLDFHQQIIFPGALEDPTVTRPELRYITLEKLSRTDGTTFAGFGQVIWKIADGWELTAGGRYTHETKDSTFDQPYVISLYQGVFVPNSPLNANQSFNDLSPEVTLTWRPRSNLTLYAAYKRGFKSGGFSGSALHSINTTVDDLTFEPEKPQGFEGGVKATLFDGTLRASFDVFSYDYKDFQIDFFDATKIQYITTNAGSVKTEGAEFQAEWAPEFAHGLLISGSLSYNKSRYEDFGGAPCWGGQRPSQGCTIVGGRPVQDLSGKPTANAPEWTGSLQADYQSEPINGLVFGLSGNLHGSSDYLLSPFANPNGRQDAYTVFDASARLGGEDGRWEVALIGKNLTDEYVLTSAGDAPSSGSGTGTPLGIRSDLVGTPRPPRTIAIQFTLRR</sequence>